<reference evidence="9" key="1">
    <citation type="submission" date="2021-02" db="EMBL/GenBank/DDBJ databases">
        <authorList>
            <person name="Cremers G."/>
            <person name="Picone N."/>
        </authorList>
    </citation>
    <scope>NUCLEOTIDE SEQUENCE</scope>
    <source>
        <strain evidence="9">PQ17</strain>
    </source>
</reference>
<keyword evidence="7" id="KW-1133">Transmembrane helix</keyword>
<gene>
    <name evidence="9" type="ORF">MPNT_410007</name>
</gene>
<sequence length="247" mass="26853">MMAKITRVEVYVDGASEPFQVLTEEPFKVRLDPADFAEGDHFLRIAVHYDNGEYYDHLYTFTVAHRNEAYAGHLNRVPMGAPIDVDLIDPMEREATSSSPNRVLYALLPVVLFLFIGGVAAWFNFFGSRAASDVMTQIEPIPTPSQGRTPAAGPVDGAALYAQHCSVCHGPSGKGQPGVFPALAGNPNLADTDLVLNTILHGRPGTAMPPWGPRLSDEEIAAIVNYIRSSWGNDFGTVTREDVAAKR</sequence>
<dbReference type="GO" id="GO:0020037">
    <property type="term" value="F:heme binding"/>
    <property type="evidence" value="ECO:0007669"/>
    <property type="project" value="InterPro"/>
</dbReference>
<keyword evidence="4" id="KW-0249">Electron transport</keyword>
<keyword evidence="1" id="KW-0813">Transport</keyword>
<feature type="transmembrane region" description="Helical" evidence="7">
    <location>
        <begin position="103"/>
        <end position="125"/>
    </location>
</feature>
<dbReference type="Gene3D" id="1.10.760.10">
    <property type="entry name" value="Cytochrome c-like domain"/>
    <property type="match status" value="1"/>
</dbReference>
<name>A0A8J2BNG0_9BACT</name>
<evidence type="ECO:0000256" key="1">
    <source>
        <dbReference type="ARBA" id="ARBA00022448"/>
    </source>
</evidence>
<keyword evidence="2 6" id="KW-0349">Heme</keyword>
<protein>
    <submittedName>
        <fullName evidence="9">Cytochrome c class I</fullName>
    </submittedName>
</protein>
<dbReference type="Pfam" id="PF13442">
    <property type="entry name" value="Cytochrome_CBB3"/>
    <property type="match status" value="1"/>
</dbReference>
<proteinExistence type="predicted"/>
<dbReference type="GO" id="GO:0005506">
    <property type="term" value="F:iron ion binding"/>
    <property type="evidence" value="ECO:0007669"/>
    <property type="project" value="InterPro"/>
</dbReference>
<dbReference type="Proteomes" id="UP000663859">
    <property type="component" value="Unassembled WGS sequence"/>
</dbReference>
<feature type="domain" description="Cytochrome c" evidence="8">
    <location>
        <begin position="152"/>
        <end position="231"/>
    </location>
</feature>
<keyword evidence="10" id="KW-1185">Reference proteome</keyword>
<accession>A0A8J2BNG0</accession>
<evidence type="ECO:0000256" key="6">
    <source>
        <dbReference type="PROSITE-ProRule" id="PRU00433"/>
    </source>
</evidence>
<keyword evidence="7" id="KW-0472">Membrane</keyword>
<dbReference type="AlphaFoldDB" id="A0A8J2BNG0"/>
<dbReference type="EMBL" id="CAJNOB010000036">
    <property type="protein sequence ID" value="CAF0701732.1"/>
    <property type="molecule type" value="Genomic_DNA"/>
</dbReference>
<evidence type="ECO:0000256" key="7">
    <source>
        <dbReference type="SAM" id="Phobius"/>
    </source>
</evidence>
<keyword evidence="5 6" id="KW-0408">Iron</keyword>
<keyword evidence="7" id="KW-0812">Transmembrane</keyword>
<evidence type="ECO:0000259" key="8">
    <source>
        <dbReference type="PROSITE" id="PS51007"/>
    </source>
</evidence>
<evidence type="ECO:0000313" key="10">
    <source>
        <dbReference type="Proteomes" id="UP000663859"/>
    </source>
</evidence>
<dbReference type="InterPro" id="IPR051459">
    <property type="entry name" value="Cytochrome_c-type_DH"/>
</dbReference>
<dbReference type="GO" id="GO:0009055">
    <property type="term" value="F:electron transfer activity"/>
    <property type="evidence" value="ECO:0007669"/>
    <property type="project" value="InterPro"/>
</dbReference>
<organism evidence="9 10">
    <name type="scientific">Candidatus Methylacidithermus pantelleriae</name>
    <dbReference type="NCBI Taxonomy" id="2744239"/>
    <lineage>
        <taxon>Bacteria</taxon>
        <taxon>Pseudomonadati</taxon>
        <taxon>Verrucomicrobiota</taxon>
        <taxon>Methylacidiphilae</taxon>
        <taxon>Methylacidiphilales</taxon>
        <taxon>Methylacidiphilaceae</taxon>
        <taxon>Candidatus Methylacidithermus</taxon>
    </lineage>
</organism>
<evidence type="ECO:0000313" key="9">
    <source>
        <dbReference type="EMBL" id="CAF0701732.1"/>
    </source>
</evidence>
<evidence type="ECO:0000256" key="3">
    <source>
        <dbReference type="ARBA" id="ARBA00022723"/>
    </source>
</evidence>
<dbReference type="InterPro" id="IPR008168">
    <property type="entry name" value="Cyt_C_IC"/>
</dbReference>
<evidence type="ECO:0000256" key="2">
    <source>
        <dbReference type="ARBA" id="ARBA00022617"/>
    </source>
</evidence>
<dbReference type="PANTHER" id="PTHR35008">
    <property type="entry name" value="BLL4482 PROTEIN-RELATED"/>
    <property type="match status" value="1"/>
</dbReference>
<evidence type="ECO:0000256" key="4">
    <source>
        <dbReference type="ARBA" id="ARBA00022982"/>
    </source>
</evidence>
<keyword evidence="3 6" id="KW-0479">Metal-binding</keyword>
<dbReference type="InterPro" id="IPR009056">
    <property type="entry name" value="Cyt_c-like_dom"/>
</dbReference>
<dbReference type="PROSITE" id="PS51007">
    <property type="entry name" value="CYTC"/>
    <property type="match status" value="1"/>
</dbReference>
<dbReference type="PRINTS" id="PR00605">
    <property type="entry name" value="CYTCHROMECIC"/>
</dbReference>
<comment type="caution">
    <text evidence="9">The sequence shown here is derived from an EMBL/GenBank/DDBJ whole genome shotgun (WGS) entry which is preliminary data.</text>
</comment>
<dbReference type="PANTHER" id="PTHR35008:SF4">
    <property type="entry name" value="BLL4482 PROTEIN"/>
    <property type="match status" value="1"/>
</dbReference>
<evidence type="ECO:0000256" key="5">
    <source>
        <dbReference type="ARBA" id="ARBA00023004"/>
    </source>
</evidence>
<dbReference type="InterPro" id="IPR036909">
    <property type="entry name" value="Cyt_c-like_dom_sf"/>
</dbReference>
<dbReference type="SUPFAM" id="SSF46626">
    <property type="entry name" value="Cytochrome c"/>
    <property type="match status" value="1"/>
</dbReference>